<dbReference type="RefSeq" id="WP_182351421.1">
    <property type="nucleotide sequence ID" value="NZ_JAJSPM010000003.1"/>
</dbReference>
<dbReference type="SMART" id="SM00646">
    <property type="entry name" value="Ami_3"/>
    <property type="match status" value="1"/>
</dbReference>
<dbReference type="InterPro" id="IPR002508">
    <property type="entry name" value="MurNAc-LAA_cat"/>
</dbReference>
<name>A0ABS8X2L5_9GAMM</name>
<dbReference type="SUPFAM" id="SSF54106">
    <property type="entry name" value="LysM domain"/>
    <property type="match status" value="1"/>
</dbReference>
<feature type="chain" id="PRO_5045445200" description="N-acetylmuramoyl-L-alanine amidase" evidence="4">
    <location>
        <begin position="22"/>
        <end position="478"/>
    </location>
</feature>
<dbReference type="Proteomes" id="UP001320170">
    <property type="component" value="Unassembled WGS sequence"/>
</dbReference>
<dbReference type="Pfam" id="PF01476">
    <property type="entry name" value="LysM"/>
    <property type="match status" value="1"/>
</dbReference>
<dbReference type="InterPro" id="IPR021731">
    <property type="entry name" value="AMIN_dom"/>
</dbReference>
<evidence type="ECO:0000256" key="4">
    <source>
        <dbReference type="SAM" id="SignalP"/>
    </source>
</evidence>
<evidence type="ECO:0000256" key="2">
    <source>
        <dbReference type="ARBA" id="ARBA00011901"/>
    </source>
</evidence>
<dbReference type="InterPro" id="IPR050695">
    <property type="entry name" value="N-acetylmuramoyl_amidase_3"/>
</dbReference>
<evidence type="ECO:0000259" key="5">
    <source>
        <dbReference type="PROSITE" id="PS51782"/>
    </source>
</evidence>
<gene>
    <name evidence="6" type="ORF">LXO92_03900</name>
</gene>
<dbReference type="CDD" id="cd00118">
    <property type="entry name" value="LysM"/>
    <property type="match status" value="1"/>
</dbReference>
<dbReference type="PROSITE" id="PS51782">
    <property type="entry name" value="LYSM"/>
    <property type="match status" value="1"/>
</dbReference>
<dbReference type="InterPro" id="IPR036779">
    <property type="entry name" value="LysM_dom_sf"/>
</dbReference>
<dbReference type="Gene3D" id="2.60.40.3500">
    <property type="match status" value="1"/>
</dbReference>
<feature type="domain" description="LysM" evidence="5">
    <location>
        <begin position="429"/>
        <end position="473"/>
    </location>
</feature>
<dbReference type="CDD" id="cd02696">
    <property type="entry name" value="MurNAc-LAA"/>
    <property type="match status" value="1"/>
</dbReference>
<dbReference type="Pfam" id="PF11741">
    <property type="entry name" value="AMIN"/>
    <property type="match status" value="1"/>
</dbReference>
<dbReference type="PANTHER" id="PTHR30404:SF0">
    <property type="entry name" value="N-ACETYLMURAMOYL-L-ALANINE AMIDASE AMIC"/>
    <property type="match status" value="1"/>
</dbReference>
<feature type="signal peptide" evidence="4">
    <location>
        <begin position="1"/>
        <end position="21"/>
    </location>
</feature>
<dbReference type="EC" id="3.5.1.28" evidence="2"/>
<reference evidence="6 7" key="1">
    <citation type="journal article" date="2024" name="Pathogens">
        <title>Characterization of a Novel Species of Legionella Isolated from a Healthcare Facility: Legionella resiliens sp. nov.</title>
        <authorList>
            <person name="Cristino S."/>
            <person name="Pascale M.R."/>
            <person name="Marino F."/>
            <person name="Derelitto C."/>
            <person name="Salaris S."/>
            <person name="Orsini M."/>
            <person name="Squarzoni S."/>
            <person name="Grottola A."/>
            <person name="Girolamini L."/>
        </authorList>
    </citation>
    <scope>NUCLEOTIDE SEQUENCE [LARGE SCALE GENOMIC DNA]</scope>
    <source>
        <strain evidence="6 7">8cVS16</strain>
    </source>
</reference>
<dbReference type="EMBL" id="JAJTND010000003">
    <property type="protein sequence ID" value="MCE3531515.1"/>
    <property type="molecule type" value="Genomic_DNA"/>
</dbReference>
<keyword evidence="3 6" id="KW-0378">Hydrolase</keyword>
<dbReference type="Gene3D" id="3.10.350.10">
    <property type="entry name" value="LysM domain"/>
    <property type="match status" value="1"/>
</dbReference>
<evidence type="ECO:0000256" key="3">
    <source>
        <dbReference type="ARBA" id="ARBA00022801"/>
    </source>
</evidence>
<comment type="catalytic activity">
    <reaction evidence="1">
        <text>Hydrolyzes the link between N-acetylmuramoyl residues and L-amino acid residues in certain cell-wall glycopeptides.</text>
        <dbReference type="EC" id="3.5.1.28"/>
    </reaction>
</comment>
<dbReference type="SUPFAM" id="SSF53187">
    <property type="entry name" value="Zn-dependent exopeptidases"/>
    <property type="match status" value="1"/>
</dbReference>
<keyword evidence="4" id="KW-0732">Signal</keyword>
<protein>
    <recommendedName>
        <fullName evidence="2">N-acetylmuramoyl-L-alanine amidase</fullName>
        <ecNumber evidence="2">3.5.1.28</ecNumber>
    </recommendedName>
</protein>
<evidence type="ECO:0000256" key="1">
    <source>
        <dbReference type="ARBA" id="ARBA00001561"/>
    </source>
</evidence>
<keyword evidence="7" id="KW-1185">Reference proteome</keyword>
<dbReference type="Pfam" id="PF01520">
    <property type="entry name" value="Amidase_3"/>
    <property type="match status" value="1"/>
</dbReference>
<comment type="caution">
    <text evidence="6">The sequence shown here is derived from an EMBL/GenBank/DDBJ whole genome shotgun (WGS) entry which is preliminary data.</text>
</comment>
<dbReference type="Gene3D" id="3.40.630.40">
    <property type="entry name" value="Zn-dependent exopeptidases"/>
    <property type="match status" value="1"/>
</dbReference>
<proteinExistence type="predicted"/>
<dbReference type="GO" id="GO:0008745">
    <property type="term" value="F:N-acetylmuramoyl-L-alanine amidase activity"/>
    <property type="evidence" value="ECO:0007669"/>
    <property type="project" value="UniProtKB-EC"/>
</dbReference>
<evidence type="ECO:0000313" key="7">
    <source>
        <dbReference type="Proteomes" id="UP001320170"/>
    </source>
</evidence>
<dbReference type="PANTHER" id="PTHR30404">
    <property type="entry name" value="N-ACETYLMURAMOYL-L-ALANINE AMIDASE"/>
    <property type="match status" value="1"/>
</dbReference>
<organism evidence="6 7">
    <name type="scientific">Legionella resiliens</name>
    <dbReference type="NCBI Taxonomy" id="2905958"/>
    <lineage>
        <taxon>Bacteria</taxon>
        <taxon>Pseudomonadati</taxon>
        <taxon>Pseudomonadota</taxon>
        <taxon>Gammaproteobacteria</taxon>
        <taxon>Legionellales</taxon>
        <taxon>Legionellaceae</taxon>
        <taxon>Legionella</taxon>
    </lineage>
</organism>
<evidence type="ECO:0000313" key="6">
    <source>
        <dbReference type="EMBL" id="MCE3531515.1"/>
    </source>
</evidence>
<dbReference type="SMART" id="SM00257">
    <property type="entry name" value="LysM"/>
    <property type="match status" value="1"/>
</dbReference>
<accession>A0ABS8X2L5</accession>
<sequence length="478" mass="52379">MIFRSWCFVVMCLCSITTFSAQLQSVVLKQQGNQTSLFLSINGPFTHKLFFLDHPGRVVLDLKETQLAVDLNQLGLINGLVKQVRSGHSEPRTLRLVFEVNQKVQLRSSPWKPNGAFGGIRVDLVHSGPLVAPIAASIPKSAVVSKTYATPKIQQAKLSAKTEPKQQARPILTNQNPIKVSRRPTKLRDVIVVLDAGHGGKDPGARGPRNSREKDVVLAITLKLKQLIDRQPGMRAVLTRSGDYYVGLRQRLDIARKYNGDVFVAIHADAFNNPHSNGASVFALSQRGATSEAARWLAEKENYSELGGVNLGDLDDQNGVVRSVLIDLSQTATINSGLQMGGRVLNQLGNFTSLHNNKVEQAGFVVLKSADIPSILVETGFISNPIEERNLTNPAYQARLSQAIFQGIKGYFWENPPHGSRIEAMTTNNVHLVRAGETLPAIAARYHVSIGALQSMNHLRGITRLKPGQKLVIPQAWA</sequence>
<dbReference type="InterPro" id="IPR018392">
    <property type="entry name" value="LysM"/>
</dbReference>